<feature type="region of interest" description="Disordered" evidence="7">
    <location>
        <begin position="1"/>
        <end position="32"/>
    </location>
</feature>
<evidence type="ECO:0000256" key="4">
    <source>
        <dbReference type="ARBA" id="ARBA00022970"/>
    </source>
</evidence>
<keyword evidence="3 8" id="KW-0812">Transmembrane</keyword>
<organism evidence="10 11">
    <name type="scientific">Dactylellina haptotyla (strain CBS 200.50)</name>
    <name type="common">Nematode-trapping fungus</name>
    <name type="synonym">Monacrosporium haptotylum</name>
    <dbReference type="NCBI Taxonomy" id="1284197"/>
    <lineage>
        <taxon>Eukaryota</taxon>
        <taxon>Fungi</taxon>
        <taxon>Dikarya</taxon>
        <taxon>Ascomycota</taxon>
        <taxon>Pezizomycotina</taxon>
        <taxon>Orbiliomycetes</taxon>
        <taxon>Orbiliales</taxon>
        <taxon>Orbiliaceae</taxon>
        <taxon>Dactylellina</taxon>
    </lineage>
</organism>
<dbReference type="AlphaFoldDB" id="S8AAG0"/>
<evidence type="ECO:0000259" key="9">
    <source>
        <dbReference type="Pfam" id="PF00324"/>
    </source>
</evidence>
<gene>
    <name evidence="10" type="ORF">H072_6238</name>
</gene>
<dbReference type="PROSITE" id="PS00218">
    <property type="entry name" value="AMINO_ACID_PERMEASE_1"/>
    <property type="match status" value="1"/>
</dbReference>
<feature type="transmembrane region" description="Helical" evidence="8">
    <location>
        <begin position="270"/>
        <end position="289"/>
    </location>
</feature>
<reference evidence="10 11" key="1">
    <citation type="journal article" date="2013" name="PLoS Genet.">
        <title>Genomic mechanisms accounting for the adaptation to parasitism in nematode-trapping fungi.</title>
        <authorList>
            <person name="Meerupati T."/>
            <person name="Andersson K.M."/>
            <person name="Friman E."/>
            <person name="Kumar D."/>
            <person name="Tunlid A."/>
            <person name="Ahren D."/>
        </authorList>
    </citation>
    <scope>NUCLEOTIDE SEQUENCE [LARGE SCALE GENOMIC DNA]</scope>
    <source>
        <strain evidence="10 11">CBS 200.50</strain>
    </source>
</reference>
<feature type="transmembrane region" description="Helical" evidence="8">
    <location>
        <begin position="188"/>
        <end position="208"/>
    </location>
</feature>
<feature type="transmembrane region" description="Helical" evidence="8">
    <location>
        <begin position="45"/>
        <end position="66"/>
    </location>
</feature>
<dbReference type="eggNOG" id="KOG1286">
    <property type="taxonomic scope" value="Eukaryota"/>
</dbReference>
<dbReference type="Proteomes" id="UP000015100">
    <property type="component" value="Unassembled WGS sequence"/>
</dbReference>
<feature type="transmembrane region" description="Helical" evidence="8">
    <location>
        <begin position="395"/>
        <end position="418"/>
    </location>
</feature>
<dbReference type="InterPro" id="IPR050524">
    <property type="entry name" value="APC_YAT"/>
</dbReference>
<feature type="transmembrane region" description="Helical" evidence="8">
    <location>
        <begin position="228"/>
        <end position="249"/>
    </location>
</feature>
<comment type="subcellular location">
    <subcellularLocation>
        <location evidence="1">Membrane</location>
        <topology evidence="1">Multi-pass membrane protein</topology>
    </subcellularLocation>
</comment>
<dbReference type="HOGENOM" id="CLU_007946_12_0_1"/>
<evidence type="ECO:0000256" key="1">
    <source>
        <dbReference type="ARBA" id="ARBA00004141"/>
    </source>
</evidence>
<feature type="transmembrane region" description="Helical" evidence="8">
    <location>
        <begin position="439"/>
        <end position="465"/>
    </location>
</feature>
<keyword evidence="6 8" id="KW-0472">Membrane</keyword>
<evidence type="ECO:0000256" key="2">
    <source>
        <dbReference type="ARBA" id="ARBA00022448"/>
    </source>
</evidence>
<dbReference type="EMBL" id="AQGS01000443">
    <property type="protein sequence ID" value="EPS39894.1"/>
    <property type="molecule type" value="Genomic_DNA"/>
</dbReference>
<keyword evidence="4" id="KW-0029">Amino-acid transport</keyword>
<feature type="transmembrane region" description="Helical" evidence="8">
    <location>
        <begin position="115"/>
        <end position="135"/>
    </location>
</feature>
<dbReference type="GO" id="GO:0015171">
    <property type="term" value="F:amino acid transmembrane transporter activity"/>
    <property type="evidence" value="ECO:0007669"/>
    <property type="project" value="TreeGrafter"/>
</dbReference>
<reference evidence="11" key="2">
    <citation type="submission" date="2013-04" db="EMBL/GenBank/DDBJ databases">
        <title>Genomic mechanisms accounting for the adaptation to parasitism in nematode-trapping fungi.</title>
        <authorList>
            <person name="Ahren D.G."/>
        </authorList>
    </citation>
    <scope>NUCLEOTIDE SEQUENCE [LARGE SCALE GENOMIC DNA]</scope>
    <source>
        <strain evidence="11">CBS 200.50</strain>
    </source>
</reference>
<feature type="transmembrane region" description="Helical" evidence="8">
    <location>
        <begin position="309"/>
        <end position="337"/>
    </location>
</feature>
<feature type="domain" description="Amino acid permease/ SLC12A" evidence="9">
    <location>
        <begin position="42"/>
        <end position="502"/>
    </location>
</feature>
<dbReference type="GO" id="GO:0016020">
    <property type="term" value="C:membrane"/>
    <property type="evidence" value="ECO:0007669"/>
    <property type="project" value="UniProtKB-SubCell"/>
</dbReference>
<dbReference type="PIRSF" id="PIRSF006060">
    <property type="entry name" value="AA_transporter"/>
    <property type="match status" value="1"/>
</dbReference>
<keyword evidence="2" id="KW-0813">Transport</keyword>
<dbReference type="InterPro" id="IPR004840">
    <property type="entry name" value="Amino_acid_permease_CS"/>
</dbReference>
<comment type="caution">
    <text evidence="10">The sequence shown here is derived from an EMBL/GenBank/DDBJ whole genome shotgun (WGS) entry which is preliminary data.</text>
</comment>
<proteinExistence type="predicted"/>
<dbReference type="InterPro" id="IPR004841">
    <property type="entry name" value="AA-permease/SLC12A_dom"/>
</dbReference>
<evidence type="ECO:0000313" key="10">
    <source>
        <dbReference type="EMBL" id="EPS39894.1"/>
    </source>
</evidence>
<evidence type="ECO:0000256" key="6">
    <source>
        <dbReference type="ARBA" id="ARBA00023136"/>
    </source>
</evidence>
<feature type="compositionally biased region" description="Basic and acidic residues" evidence="7">
    <location>
        <begin position="1"/>
        <end position="15"/>
    </location>
</feature>
<evidence type="ECO:0000256" key="5">
    <source>
        <dbReference type="ARBA" id="ARBA00022989"/>
    </source>
</evidence>
<evidence type="ECO:0000256" key="8">
    <source>
        <dbReference type="SAM" id="Phobius"/>
    </source>
</evidence>
<keyword evidence="11" id="KW-1185">Reference proteome</keyword>
<evidence type="ECO:0000256" key="3">
    <source>
        <dbReference type="ARBA" id="ARBA00022692"/>
    </source>
</evidence>
<feature type="transmembrane region" description="Helical" evidence="8">
    <location>
        <begin position="371"/>
        <end position="389"/>
    </location>
</feature>
<sequence length="547" mass="59597">MGRDEVKEDSIRDAEYSDTEVGVPEDTPAPENALKRDLKNRHMQMIAIGGSIGAGLFVGSGGALATGGPASLIIDFTIIGCMMLFTVHALGELAVMYPINGAFYSYSVRFIDPDWGFAMGISYALMTLIVLPFELIASSITLQFWADSDKLPHQAIFIAIFLVIVVIINLFGVRGYGEVEFILGSVKVIAILGFCILAVVINCGGAPTDNRGYIGARYWSDPGAFRNGFKGFCSVFVTASTAFGGTELVGLAAAETENPRKTLPKATKQVIWRITLFYIVSLFLLGLVVPSNDPILAFASGAHSKYSPFVQAIRLASIPVLPSIFNAVILLTVISVANTCSYGSTRTLQALAQNGHVPKIFEKIDSRGRPIYALGLALVFGFLGFVTLAPNGDGAFYWILALSGLANFFSWGSINYAHIQFRRAWKMQGRSIDELPFKAGFGVWGSWAGLGMNVLCLIAQLYVAIFPFAGKSSAKGFLQSYLGAPFVIICFLGHKAYTHNWKFGVDLMDVDLDAGRRETGNLAEIIRKENEEKANWSRMRKTYDWCC</sequence>
<evidence type="ECO:0000256" key="7">
    <source>
        <dbReference type="SAM" id="MobiDB-lite"/>
    </source>
</evidence>
<accession>S8AAG0</accession>
<dbReference type="OrthoDB" id="3900342at2759"/>
<dbReference type="STRING" id="1284197.S8AAG0"/>
<dbReference type="FunFam" id="1.20.1740.10:FF:000017">
    <property type="entry name" value="Amino acid permease"/>
    <property type="match status" value="1"/>
</dbReference>
<feature type="transmembrane region" description="Helical" evidence="8">
    <location>
        <begin position="477"/>
        <end position="494"/>
    </location>
</feature>
<protein>
    <recommendedName>
        <fullName evidence="9">Amino acid permease/ SLC12A domain-containing protein</fullName>
    </recommendedName>
</protein>
<keyword evidence="5 8" id="KW-1133">Transmembrane helix</keyword>
<feature type="transmembrane region" description="Helical" evidence="8">
    <location>
        <begin position="155"/>
        <end position="176"/>
    </location>
</feature>
<dbReference type="OMA" id="NWTIVTI"/>
<dbReference type="PANTHER" id="PTHR43341">
    <property type="entry name" value="AMINO ACID PERMEASE"/>
    <property type="match status" value="1"/>
</dbReference>
<dbReference type="Pfam" id="PF00324">
    <property type="entry name" value="AA_permease"/>
    <property type="match status" value="1"/>
</dbReference>
<feature type="transmembrane region" description="Helical" evidence="8">
    <location>
        <begin position="72"/>
        <end position="95"/>
    </location>
</feature>
<name>S8AAG0_DACHA</name>
<evidence type="ECO:0000313" key="11">
    <source>
        <dbReference type="Proteomes" id="UP000015100"/>
    </source>
</evidence>
<dbReference type="Gene3D" id="1.20.1740.10">
    <property type="entry name" value="Amino acid/polyamine transporter I"/>
    <property type="match status" value="1"/>
</dbReference>
<dbReference type="PANTHER" id="PTHR43341:SF1">
    <property type="entry name" value="GENERAL AMINO-ACID PERMEASE GAP1"/>
    <property type="match status" value="1"/>
</dbReference>